<evidence type="ECO:0000256" key="3">
    <source>
        <dbReference type="ARBA" id="ARBA00006904"/>
    </source>
</evidence>
<dbReference type="PROSITE" id="PS00595">
    <property type="entry name" value="AA_TRANSFER_CLASS_5"/>
    <property type="match status" value="1"/>
</dbReference>
<feature type="binding site" evidence="12">
    <location>
        <position position="39"/>
    </location>
    <ligand>
        <name>L-glutamate</name>
        <dbReference type="ChEBI" id="CHEBI:29985"/>
    </ligand>
</feature>
<keyword evidence="8 12" id="KW-0664">Pyridoxine biosynthesis</keyword>
<organism evidence="14 15">
    <name type="scientific">Fluviicola chungangensis</name>
    <dbReference type="NCBI Taxonomy" id="2597671"/>
    <lineage>
        <taxon>Bacteria</taxon>
        <taxon>Pseudomonadati</taxon>
        <taxon>Bacteroidota</taxon>
        <taxon>Flavobacteriia</taxon>
        <taxon>Flavobacteriales</taxon>
        <taxon>Crocinitomicaceae</taxon>
        <taxon>Fluviicola</taxon>
    </lineage>
</organism>
<dbReference type="InterPro" id="IPR015424">
    <property type="entry name" value="PyrdxlP-dep_Trfase"/>
</dbReference>
<gene>
    <name evidence="12 14" type="primary">serC</name>
    <name evidence="14" type="ORF">FO442_01625</name>
</gene>
<dbReference type="Pfam" id="PF00266">
    <property type="entry name" value="Aminotran_5"/>
    <property type="match status" value="1"/>
</dbReference>
<dbReference type="PANTHER" id="PTHR43247">
    <property type="entry name" value="PHOSPHOSERINE AMINOTRANSFERASE"/>
    <property type="match status" value="1"/>
</dbReference>
<evidence type="ECO:0000313" key="14">
    <source>
        <dbReference type="EMBL" id="TSJ47853.1"/>
    </source>
</evidence>
<dbReference type="InterPro" id="IPR015422">
    <property type="entry name" value="PyrdxlP-dep_Trfase_small"/>
</dbReference>
<dbReference type="Proteomes" id="UP000316008">
    <property type="component" value="Unassembled WGS sequence"/>
</dbReference>
<dbReference type="GO" id="GO:0004648">
    <property type="term" value="F:O-phospho-L-serine:2-oxoglutarate aminotransferase activity"/>
    <property type="evidence" value="ECO:0007669"/>
    <property type="project" value="UniProtKB-UniRule"/>
</dbReference>
<evidence type="ECO:0000256" key="11">
    <source>
        <dbReference type="ARBA" id="ARBA00049007"/>
    </source>
</evidence>
<dbReference type="Gene3D" id="3.90.1150.10">
    <property type="entry name" value="Aspartate Aminotransferase, domain 1"/>
    <property type="match status" value="1"/>
</dbReference>
<feature type="binding site" evidence="12">
    <location>
        <position position="167"/>
    </location>
    <ligand>
        <name>pyridoxal 5'-phosphate</name>
        <dbReference type="ChEBI" id="CHEBI:597326"/>
    </ligand>
</feature>
<feature type="binding site" evidence="12">
    <location>
        <begin position="233"/>
        <end position="234"/>
    </location>
    <ligand>
        <name>pyridoxal 5'-phosphate</name>
        <dbReference type="ChEBI" id="CHEBI:597326"/>
    </ligand>
</feature>
<dbReference type="EMBL" id="VLPL01000001">
    <property type="protein sequence ID" value="TSJ47853.1"/>
    <property type="molecule type" value="Genomic_DNA"/>
</dbReference>
<evidence type="ECO:0000259" key="13">
    <source>
        <dbReference type="Pfam" id="PF00266"/>
    </source>
</evidence>
<feature type="domain" description="Aminotransferase class V" evidence="13">
    <location>
        <begin position="5"/>
        <end position="344"/>
    </location>
</feature>
<dbReference type="NCBIfam" id="NF003764">
    <property type="entry name" value="PRK05355.1"/>
    <property type="match status" value="1"/>
</dbReference>
<dbReference type="UniPathway" id="UPA00244">
    <property type="reaction ID" value="UER00311"/>
</dbReference>
<sequence>MKKHNFGAGPCILPQDVFKKAADAVLDFNGLSILEVSHRSKDYEAVMHEARELVKKALNISDDYEVLYLQGGATLGFTITALNMMRSTKKAGYINTGTWASGAIKEAKKAGIEVNVFASSEDKNFSYIPKNLSVPTDVDYIHFTSNNTIFGTQFKEFPKTDLPLVCDMSSDIFSKEINVSDFDLIYAGAQKNLGPAGATLYIVKKDVLGKSTSPFMPSYLDLKQHADKDSMYNTPPVFSVYVAMLNLQDLMANGGVEKMASKNQAKAKLIYSEIDSNPLFKGTAAVEDRSEMNVNFLLTNDALKDEFDATWKAAGIVGLNGHRSVGGYRASMYNALELESVQVLVDVMKEFSKKHG</sequence>
<dbReference type="EC" id="2.6.1.52" evidence="12"/>
<dbReference type="PIRSF" id="PIRSF000525">
    <property type="entry name" value="SerC"/>
    <property type="match status" value="1"/>
</dbReference>
<evidence type="ECO:0000256" key="7">
    <source>
        <dbReference type="ARBA" id="ARBA00022898"/>
    </source>
</evidence>
<dbReference type="InterPro" id="IPR015421">
    <property type="entry name" value="PyrdxlP-dep_Trfase_major"/>
</dbReference>
<evidence type="ECO:0000256" key="5">
    <source>
        <dbReference type="ARBA" id="ARBA00022605"/>
    </source>
</evidence>
<dbReference type="FunFam" id="3.40.640.10:FF:000010">
    <property type="entry name" value="Phosphoserine aminotransferase"/>
    <property type="match status" value="1"/>
</dbReference>
<comment type="catalytic activity">
    <reaction evidence="11 12">
        <text>O-phospho-L-serine + 2-oxoglutarate = 3-phosphooxypyruvate + L-glutamate</text>
        <dbReference type="Rhea" id="RHEA:14329"/>
        <dbReference type="ChEBI" id="CHEBI:16810"/>
        <dbReference type="ChEBI" id="CHEBI:18110"/>
        <dbReference type="ChEBI" id="CHEBI:29985"/>
        <dbReference type="ChEBI" id="CHEBI:57524"/>
        <dbReference type="EC" id="2.6.1.52"/>
    </reaction>
</comment>
<protein>
    <recommendedName>
        <fullName evidence="12">Phosphoserine aminotransferase</fullName>
        <ecNumber evidence="12">2.6.1.52</ecNumber>
    </recommendedName>
    <alternativeName>
        <fullName evidence="12">Phosphohydroxythreonine aminotransferase</fullName>
        <shortName evidence="12">PSAT</shortName>
    </alternativeName>
</protein>
<dbReference type="InterPro" id="IPR022278">
    <property type="entry name" value="Pser_aminoTfrase"/>
</dbReference>
<evidence type="ECO:0000256" key="6">
    <source>
        <dbReference type="ARBA" id="ARBA00022679"/>
    </source>
</evidence>
<keyword evidence="4 12" id="KW-0032">Aminotransferase</keyword>
<comment type="pathway">
    <text evidence="1 12">Cofactor biosynthesis; pyridoxine 5'-phosphate biosynthesis; pyridoxine 5'-phosphate from D-erythrose 4-phosphate: step 3/5.</text>
</comment>
<dbReference type="Gene3D" id="3.40.640.10">
    <property type="entry name" value="Type I PLP-dependent aspartate aminotransferase-like (Major domain)"/>
    <property type="match status" value="1"/>
</dbReference>
<comment type="caution">
    <text evidence="12">Lacks conserved residue(s) required for the propagation of feature annotation.</text>
</comment>
<dbReference type="RefSeq" id="WP_144331388.1">
    <property type="nucleotide sequence ID" value="NZ_VLPL01000001.1"/>
</dbReference>
<evidence type="ECO:0000256" key="12">
    <source>
        <dbReference type="HAMAP-Rule" id="MF_00160"/>
    </source>
</evidence>
<comment type="function">
    <text evidence="12">Catalyzes the reversible conversion of 3-phosphohydroxypyruvate to phosphoserine and of 3-hydroxy-2-oxo-4-phosphonooxybutanoate to phosphohydroxythreonine.</text>
</comment>
<dbReference type="InterPro" id="IPR020578">
    <property type="entry name" value="Aminotrans_V_PyrdxlP_BS"/>
</dbReference>
<keyword evidence="5 12" id="KW-0028">Amino-acid biosynthesis</keyword>
<feature type="binding site" evidence="12">
    <location>
        <begin position="73"/>
        <end position="74"/>
    </location>
    <ligand>
        <name>pyridoxal 5'-phosphate</name>
        <dbReference type="ChEBI" id="CHEBI:597326"/>
    </ligand>
</feature>
<dbReference type="FunFam" id="3.90.1150.10:FF:000006">
    <property type="entry name" value="Phosphoserine aminotransferase"/>
    <property type="match status" value="1"/>
</dbReference>
<accession>A0A556N6Z4</accession>
<comment type="catalytic activity">
    <reaction evidence="10 12">
        <text>4-(phosphooxy)-L-threonine + 2-oxoglutarate = (R)-3-hydroxy-2-oxo-4-phosphooxybutanoate + L-glutamate</text>
        <dbReference type="Rhea" id="RHEA:16573"/>
        <dbReference type="ChEBI" id="CHEBI:16810"/>
        <dbReference type="ChEBI" id="CHEBI:29985"/>
        <dbReference type="ChEBI" id="CHEBI:58452"/>
        <dbReference type="ChEBI" id="CHEBI:58538"/>
        <dbReference type="EC" id="2.6.1.52"/>
    </reaction>
</comment>
<feature type="binding site" evidence="12">
    <location>
        <position position="148"/>
    </location>
    <ligand>
        <name>pyridoxal 5'-phosphate</name>
        <dbReference type="ChEBI" id="CHEBI:597326"/>
    </ligand>
</feature>
<keyword evidence="7 12" id="KW-0663">Pyridoxal phosphate</keyword>
<reference evidence="14 15" key="1">
    <citation type="submission" date="2019-07" db="EMBL/GenBank/DDBJ databases">
        <authorList>
            <person name="Huq M.A."/>
        </authorList>
    </citation>
    <scope>NUCLEOTIDE SEQUENCE [LARGE SCALE GENOMIC DNA]</scope>
    <source>
        <strain evidence="14 15">MAH-3</strain>
    </source>
</reference>
<evidence type="ECO:0000256" key="4">
    <source>
        <dbReference type="ARBA" id="ARBA00022576"/>
    </source>
</evidence>
<evidence type="ECO:0000313" key="15">
    <source>
        <dbReference type="Proteomes" id="UP000316008"/>
    </source>
</evidence>
<dbReference type="HAMAP" id="MF_00160">
    <property type="entry name" value="SerC_aminotrans_5"/>
    <property type="match status" value="1"/>
</dbReference>
<dbReference type="GO" id="GO:0030170">
    <property type="term" value="F:pyridoxal phosphate binding"/>
    <property type="evidence" value="ECO:0007669"/>
    <property type="project" value="UniProtKB-UniRule"/>
</dbReference>
<dbReference type="GO" id="GO:0006564">
    <property type="term" value="P:L-serine biosynthetic process"/>
    <property type="evidence" value="ECO:0007669"/>
    <property type="project" value="UniProtKB-UniRule"/>
</dbReference>
<comment type="subunit">
    <text evidence="12">Homodimer.</text>
</comment>
<keyword evidence="9 12" id="KW-0718">Serine biosynthesis</keyword>
<dbReference type="InterPro" id="IPR000192">
    <property type="entry name" value="Aminotrans_V_dom"/>
</dbReference>
<dbReference type="PANTHER" id="PTHR43247:SF1">
    <property type="entry name" value="PHOSPHOSERINE AMINOTRANSFERASE"/>
    <property type="match status" value="1"/>
</dbReference>
<dbReference type="GO" id="GO:0005737">
    <property type="term" value="C:cytoplasm"/>
    <property type="evidence" value="ECO:0007669"/>
    <property type="project" value="UniProtKB-SubCell"/>
</dbReference>
<comment type="cofactor">
    <cofactor evidence="12">
        <name>pyridoxal 5'-phosphate</name>
        <dbReference type="ChEBI" id="CHEBI:597326"/>
    </cofactor>
    <text evidence="12">Binds 1 pyridoxal phosphate per subunit.</text>
</comment>
<evidence type="ECO:0000256" key="2">
    <source>
        <dbReference type="ARBA" id="ARBA00005099"/>
    </source>
</evidence>
<keyword evidence="15" id="KW-1185">Reference proteome</keyword>
<comment type="subcellular location">
    <subcellularLocation>
        <location evidence="12">Cytoplasm</location>
    </subcellularLocation>
</comment>
<keyword evidence="6 12" id="KW-0808">Transferase</keyword>
<dbReference type="GO" id="GO:0008615">
    <property type="term" value="P:pyridoxine biosynthetic process"/>
    <property type="evidence" value="ECO:0007669"/>
    <property type="project" value="UniProtKB-UniRule"/>
</dbReference>
<dbReference type="AlphaFoldDB" id="A0A556N6Z4"/>
<comment type="pathway">
    <text evidence="2 12">Amino-acid biosynthesis; L-serine biosynthesis; L-serine from 3-phospho-D-glycerate: step 2/3.</text>
</comment>
<evidence type="ECO:0000256" key="9">
    <source>
        <dbReference type="ARBA" id="ARBA00023299"/>
    </source>
</evidence>
<proteinExistence type="inferred from homology"/>
<name>A0A556N6Z4_9FLAO</name>
<evidence type="ECO:0000256" key="1">
    <source>
        <dbReference type="ARBA" id="ARBA00004915"/>
    </source>
</evidence>
<comment type="caution">
    <text evidence="14">The sequence shown here is derived from an EMBL/GenBank/DDBJ whole genome shotgun (WGS) entry which is preliminary data.</text>
</comment>
<keyword evidence="12" id="KW-0963">Cytoplasm</keyword>
<feature type="binding site" evidence="12">
    <location>
        <position position="190"/>
    </location>
    <ligand>
        <name>pyridoxal 5'-phosphate</name>
        <dbReference type="ChEBI" id="CHEBI:597326"/>
    </ligand>
</feature>
<evidence type="ECO:0000256" key="8">
    <source>
        <dbReference type="ARBA" id="ARBA00023096"/>
    </source>
</evidence>
<comment type="similarity">
    <text evidence="3 12">Belongs to the class-V pyridoxal-phosphate-dependent aminotransferase family. SerC subfamily.</text>
</comment>
<evidence type="ECO:0000256" key="10">
    <source>
        <dbReference type="ARBA" id="ARBA00047630"/>
    </source>
</evidence>
<feature type="modified residue" description="N6-(pyridoxal phosphate)lysine" evidence="12">
    <location>
        <position position="191"/>
    </location>
</feature>
<dbReference type="OrthoDB" id="9809412at2"/>
<feature type="binding site" evidence="12">
    <location>
        <position position="99"/>
    </location>
    <ligand>
        <name>pyridoxal 5'-phosphate</name>
        <dbReference type="ChEBI" id="CHEBI:597326"/>
    </ligand>
</feature>
<dbReference type="UniPathway" id="UPA00135">
    <property type="reaction ID" value="UER00197"/>
</dbReference>
<dbReference type="SUPFAM" id="SSF53383">
    <property type="entry name" value="PLP-dependent transferases"/>
    <property type="match status" value="1"/>
</dbReference>